<dbReference type="AlphaFoldDB" id="A0A2D0N2R8"/>
<accession>A0A2D0N2R8</accession>
<proteinExistence type="predicted"/>
<comment type="caution">
    <text evidence="2">The sequence shown here is derived from an EMBL/GenBank/DDBJ whole genome shotgun (WGS) entry which is preliminary data.</text>
</comment>
<protein>
    <submittedName>
        <fullName evidence="2">Uncharacterized protein</fullName>
    </submittedName>
</protein>
<keyword evidence="1" id="KW-0175">Coiled coil</keyword>
<feature type="coiled-coil region" evidence="1">
    <location>
        <begin position="5"/>
        <end position="42"/>
    </location>
</feature>
<organism evidence="2 3">
    <name type="scientific">Flavilitoribacter nigricans (strain ATCC 23147 / DSM 23189 / NBRC 102662 / NCIMB 1420 / SS-2)</name>
    <name type="common">Lewinella nigricans</name>
    <dbReference type="NCBI Taxonomy" id="1122177"/>
    <lineage>
        <taxon>Bacteria</taxon>
        <taxon>Pseudomonadati</taxon>
        <taxon>Bacteroidota</taxon>
        <taxon>Saprospiria</taxon>
        <taxon>Saprospirales</taxon>
        <taxon>Lewinellaceae</taxon>
        <taxon>Flavilitoribacter</taxon>
    </lineage>
</organism>
<evidence type="ECO:0000256" key="1">
    <source>
        <dbReference type="SAM" id="Coils"/>
    </source>
</evidence>
<keyword evidence="3" id="KW-1185">Reference proteome</keyword>
<dbReference type="Proteomes" id="UP000223913">
    <property type="component" value="Unassembled WGS sequence"/>
</dbReference>
<gene>
    <name evidence="2" type="ORF">CRP01_33905</name>
</gene>
<evidence type="ECO:0000313" key="2">
    <source>
        <dbReference type="EMBL" id="PHN02033.1"/>
    </source>
</evidence>
<evidence type="ECO:0000313" key="3">
    <source>
        <dbReference type="Proteomes" id="UP000223913"/>
    </source>
</evidence>
<name>A0A2D0N2R8_FLAN2</name>
<dbReference type="RefSeq" id="WP_099154527.1">
    <property type="nucleotide sequence ID" value="NZ_PDUD01000045.1"/>
</dbReference>
<reference evidence="2 3" key="1">
    <citation type="submission" date="2017-10" db="EMBL/GenBank/DDBJ databases">
        <title>The draft genome sequence of Lewinella nigricans NBRC 102662.</title>
        <authorList>
            <person name="Wang K."/>
        </authorList>
    </citation>
    <scope>NUCLEOTIDE SEQUENCE [LARGE SCALE GENOMIC DNA]</scope>
    <source>
        <strain evidence="2 3">NBRC 102662</strain>
    </source>
</reference>
<sequence length="308" mass="36127">MTTRLQTALARREQLKKTKAHLQELDQRLEQIQLTVGEINEQIDRNASPLQTIAMAIGRTLVTADGNSPEAIAERDHQLLLQRKRLQDEMEMLHFEKEILEEQLSSLPEVEREIEHLKSVRESQLLHCSDEQSELLRDVYRRQSDLHDFRQQIQLVVISGSRASAQLLTLAHQLQKLAEAGGLYLETYITENGDTFATYDYLDRLKSKVINVGQLFPKYDADVFELYRLSRARLPEAPERFFRFGPAYFNSLLYRGEMQNDFHPIYLELIELWRRVNASVTQFKNMIRQIQHQIDYLDTKKDQLLENV</sequence>
<dbReference type="EMBL" id="PDUD01000045">
    <property type="protein sequence ID" value="PHN02033.1"/>
    <property type="molecule type" value="Genomic_DNA"/>
</dbReference>